<dbReference type="AlphaFoldDB" id="A0A0M0LMU1"/>
<dbReference type="EMBL" id="LILB01000001">
    <property type="protein sequence ID" value="KOO52321.1"/>
    <property type="molecule type" value="Genomic_DNA"/>
</dbReference>
<dbReference type="PANTHER" id="PTHR30471">
    <property type="entry name" value="DNA REPAIR PROTEIN RADC"/>
    <property type="match status" value="1"/>
</dbReference>
<dbReference type="InterPro" id="IPR001405">
    <property type="entry name" value="UPF0758"/>
</dbReference>
<evidence type="ECO:0000256" key="2">
    <source>
        <dbReference type="ARBA" id="ARBA00022670"/>
    </source>
</evidence>
<dbReference type="PANTHER" id="PTHR30471:SF3">
    <property type="entry name" value="UPF0758 PROTEIN YEES-RELATED"/>
    <property type="match status" value="1"/>
</dbReference>
<keyword evidence="6" id="KW-0482">Metalloprotease</keyword>
<evidence type="ECO:0000256" key="4">
    <source>
        <dbReference type="ARBA" id="ARBA00022801"/>
    </source>
</evidence>
<dbReference type="Pfam" id="PF04002">
    <property type="entry name" value="RadC"/>
    <property type="match status" value="1"/>
</dbReference>
<accession>A0A0M0LMU1</accession>
<dbReference type="PATRIC" id="fig|263475.3.peg.2043"/>
<dbReference type="PROSITE" id="PS01302">
    <property type="entry name" value="UPF0758"/>
    <property type="match status" value="1"/>
</dbReference>
<dbReference type="InterPro" id="IPR037518">
    <property type="entry name" value="MPN"/>
</dbReference>
<dbReference type="GO" id="GO:0008237">
    <property type="term" value="F:metallopeptidase activity"/>
    <property type="evidence" value="ECO:0007669"/>
    <property type="project" value="UniProtKB-KW"/>
</dbReference>
<dbReference type="SUPFAM" id="SSF102712">
    <property type="entry name" value="JAB1/MPN domain"/>
    <property type="match status" value="1"/>
</dbReference>
<keyword evidence="4" id="KW-0378">Hydrolase</keyword>
<dbReference type="InterPro" id="IPR046778">
    <property type="entry name" value="UPF0758_N"/>
</dbReference>
<dbReference type="NCBIfam" id="TIGR00608">
    <property type="entry name" value="radc"/>
    <property type="match status" value="1"/>
</dbReference>
<gene>
    <name evidence="9" type="ORF">AMD00_07935</name>
</gene>
<feature type="domain" description="MPN" evidence="8">
    <location>
        <begin position="110"/>
        <end position="232"/>
    </location>
</feature>
<dbReference type="NCBIfam" id="NF000642">
    <property type="entry name" value="PRK00024.1"/>
    <property type="match status" value="1"/>
</dbReference>
<dbReference type="RefSeq" id="WP_053416484.1">
    <property type="nucleotide sequence ID" value="NZ_JBCMHV010000005.1"/>
</dbReference>
<comment type="similarity">
    <text evidence="1 7">Belongs to the UPF0758 family.</text>
</comment>
<proteinExistence type="inferred from homology"/>
<dbReference type="InterPro" id="IPR025657">
    <property type="entry name" value="RadC_JAB"/>
</dbReference>
<dbReference type="Gene3D" id="1.10.150.20">
    <property type="entry name" value="5' to 3' exonuclease, C-terminal subdomain"/>
    <property type="match status" value="1"/>
</dbReference>
<evidence type="ECO:0000313" key="9">
    <source>
        <dbReference type="EMBL" id="KOO52321.1"/>
    </source>
</evidence>
<evidence type="ECO:0000256" key="1">
    <source>
        <dbReference type="ARBA" id="ARBA00010243"/>
    </source>
</evidence>
<dbReference type="Pfam" id="PF20582">
    <property type="entry name" value="UPF0758_N"/>
    <property type="match status" value="1"/>
</dbReference>
<dbReference type="Proteomes" id="UP000036867">
    <property type="component" value="Unassembled WGS sequence"/>
</dbReference>
<dbReference type="GO" id="GO:0046872">
    <property type="term" value="F:metal ion binding"/>
    <property type="evidence" value="ECO:0007669"/>
    <property type="project" value="UniProtKB-KW"/>
</dbReference>
<dbReference type="OrthoDB" id="9804482at2"/>
<evidence type="ECO:0000256" key="3">
    <source>
        <dbReference type="ARBA" id="ARBA00022723"/>
    </source>
</evidence>
<evidence type="ECO:0000313" key="10">
    <source>
        <dbReference type="Proteomes" id="UP000036867"/>
    </source>
</evidence>
<dbReference type="InterPro" id="IPR020891">
    <property type="entry name" value="UPF0758_CS"/>
</dbReference>
<dbReference type="GeneID" id="301136032"/>
<reference evidence="10" key="1">
    <citation type="submission" date="2015-08" db="EMBL/GenBank/DDBJ databases">
        <title>Fjat-10028 dsm 16317.</title>
        <authorList>
            <person name="Liu B."/>
            <person name="Wang J."/>
            <person name="Zhu Y."/>
            <person name="Liu G."/>
            <person name="Chen Q."/>
            <person name="Chen Z."/>
            <person name="Lan J."/>
            <person name="Che J."/>
            <person name="Ge C."/>
            <person name="Shi H."/>
            <person name="Pan Z."/>
            <person name="Liu X."/>
        </authorList>
    </citation>
    <scope>NUCLEOTIDE SEQUENCE [LARGE SCALE GENOMIC DNA]</scope>
    <source>
        <strain evidence="10">DSM 16317</strain>
    </source>
</reference>
<evidence type="ECO:0000259" key="8">
    <source>
        <dbReference type="PROSITE" id="PS50249"/>
    </source>
</evidence>
<comment type="caution">
    <text evidence="9">The sequence shown here is derived from an EMBL/GenBank/DDBJ whole genome shotgun (WGS) entry which is preliminary data.</text>
</comment>
<evidence type="ECO:0000256" key="6">
    <source>
        <dbReference type="ARBA" id="ARBA00023049"/>
    </source>
</evidence>
<protein>
    <recommendedName>
        <fullName evidence="8">MPN domain-containing protein</fullName>
    </recommendedName>
</protein>
<dbReference type="STRING" id="263475.AMD00_07935"/>
<keyword evidence="3" id="KW-0479">Metal-binding</keyword>
<dbReference type="InterPro" id="IPR010994">
    <property type="entry name" value="RuvA_2-like"/>
</dbReference>
<dbReference type="Gene3D" id="3.40.140.10">
    <property type="entry name" value="Cytidine Deaminase, domain 2"/>
    <property type="match status" value="1"/>
</dbReference>
<keyword evidence="2" id="KW-0645">Protease</keyword>
<keyword evidence="5" id="KW-0862">Zinc</keyword>
<organism evidence="9 10">
    <name type="scientific">Viridibacillus arvi</name>
    <dbReference type="NCBI Taxonomy" id="263475"/>
    <lineage>
        <taxon>Bacteria</taxon>
        <taxon>Bacillati</taxon>
        <taxon>Bacillota</taxon>
        <taxon>Bacilli</taxon>
        <taxon>Bacillales</taxon>
        <taxon>Caryophanaceae</taxon>
        <taxon>Viridibacillus</taxon>
    </lineage>
</organism>
<dbReference type="GO" id="GO:0006508">
    <property type="term" value="P:proteolysis"/>
    <property type="evidence" value="ECO:0007669"/>
    <property type="project" value="UniProtKB-KW"/>
</dbReference>
<name>A0A0M0LMU1_9BACL</name>
<dbReference type="SUPFAM" id="SSF47781">
    <property type="entry name" value="RuvA domain 2-like"/>
    <property type="match status" value="1"/>
</dbReference>
<evidence type="ECO:0000256" key="7">
    <source>
        <dbReference type="RuleBase" id="RU003797"/>
    </source>
</evidence>
<dbReference type="CDD" id="cd08071">
    <property type="entry name" value="MPN_DUF2466"/>
    <property type="match status" value="1"/>
</dbReference>
<sequence>MSTDTIKPMMIRDVHQDDRPRERLKRQGAESLSNQELIAILLRTGTKEESVLHIANRVLTSFEQLHELKHAAIEEITSVKGIGEAKAIQLLAAIELGRRMSQQRIEDRYTIRSPQDAATYLMADMTALLQEHFVVLFLNVKNQIIHKQTIFIGSLNASIVHPREIFREAVKRSAASLVCAHNHPSGNPAPSPEDIEVTKRIQEAGYIIGIELLDHVIIGDHQFISLKEKGYM</sequence>
<dbReference type="PROSITE" id="PS50249">
    <property type="entry name" value="MPN"/>
    <property type="match status" value="1"/>
</dbReference>
<keyword evidence="10" id="KW-1185">Reference proteome</keyword>
<evidence type="ECO:0000256" key="5">
    <source>
        <dbReference type="ARBA" id="ARBA00022833"/>
    </source>
</evidence>